<feature type="transmembrane region" description="Helical" evidence="1">
    <location>
        <begin position="39"/>
        <end position="57"/>
    </location>
</feature>
<dbReference type="AlphaFoldDB" id="A0AA48KUB0"/>
<dbReference type="RefSeq" id="WP_338292304.1">
    <property type="nucleotide sequence ID" value="NZ_AP027272.1"/>
</dbReference>
<evidence type="ECO:0000313" key="2">
    <source>
        <dbReference type="EMBL" id="BDX06275.1"/>
    </source>
</evidence>
<evidence type="ECO:0000256" key="1">
    <source>
        <dbReference type="SAM" id="Phobius"/>
    </source>
</evidence>
<evidence type="ECO:0000313" key="3">
    <source>
        <dbReference type="Proteomes" id="UP001333710"/>
    </source>
</evidence>
<dbReference type="Proteomes" id="UP001333710">
    <property type="component" value="Chromosome"/>
</dbReference>
<dbReference type="KEGG" id="pmaw:MACH26_17960"/>
<name>A0AA48KUB0_9ALTE</name>
<keyword evidence="1" id="KW-0472">Membrane</keyword>
<sequence>MTVFVILGLLFLALFIVVPLVEKHGKRHTPEELNKITRWIWPLVGIMLVLQLLNMAFF</sequence>
<keyword evidence="1" id="KW-0812">Transmembrane</keyword>
<protein>
    <submittedName>
        <fullName evidence="2">Uncharacterized protein</fullName>
    </submittedName>
</protein>
<accession>A0AA48KUB0</accession>
<organism evidence="2 3">
    <name type="scientific">Planctobacterium marinum</name>
    <dbReference type="NCBI Taxonomy" id="1631968"/>
    <lineage>
        <taxon>Bacteria</taxon>
        <taxon>Pseudomonadati</taxon>
        <taxon>Pseudomonadota</taxon>
        <taxon>Gammaproteobacteria</taxon>
        <taxon>Alteromonadales</taxon>
        <taxon>Alteromonadaceae</taxon>
        <taxon>Planctobacterium</taxon>
    </lineage>
</organism>
<reference evidence="2" key="1">
    <citation type="submission" date="2023-01" db="EMBL/GenBank/DDBJ databases">
        <title>Complete genome sequence of Planctobacterium marinum strain Dej080120_11.</title>
        <authorList>
            <person name="Ueki S."/>
            <person name="Maruyama F."/>
        </authorList>
    </citation>
    <scope>NUCLEOTIDE SEQUENCE</scope>
    <source>
        <strain evidence="2">Dej080120_11</strain>
    </source>
</reference>
<dbReference type="EMBL" id="AP027272">
    <property type="protein sequence ID" value="BDX06275.1"/>
    <property type="molecule type" value="Genomic_DNA"/>
</dbReference>
<proteinExistence type="predicted"/>
<keyword evidence="3" id="KW-1185">Reference proteome</keyword>
<gene>
    <name evidence="2" type="ORF">MACH26_17960</name>
</gene>
<keyword evidence="1" id="KW-1133">Transmembrane helix</keyword>